<dbReference type="RefSeq" id="WP_055433930.1">
    <property type="nucleotide sequence ID" value="NZ_CYHA01000003.1"/>
</dbReference>
<evidence type="ECO:0000313" key="2">
    <source>
        <dbReference type="EMBL" id="CUA83491.1"/>
    </source>
</evidence>
<gene>
    <name evidence="2" type="ORF">Ga0061063_1770</name>
</gene>
<dbReference type="Proteomes" id="UP000243535">
    <property type="component" value="Unassembled WGS sequence"/>
</dbReference>
<sequence>MKKTLLILAGLALSLPALAHEYTVGALKIGHPWSRALPAASQNGAAYFSVDNAGSEPDRLLSASTPRAQRAELHNHINDNGVMRMRQVPDVTVPVGQKVSFMPGSLHVMLMGLTAPLKVGDRFPMTLRFEKAGEVTVDVVVQADAPAVGAHSH</sequence>
<dbReference type="InterPro" id="IPR036182">
    <property type="entry name" value="PCuAC_sf"/>
</dbReference>
<dbReference type="InterPro" id="IPR058248">
    <property type="entry name" value="Lxx211020-like"/>
</dbReference>
<reference evidence="3" key="1">
    <citation type="submission" date="2015-08" db="EMBL/GenBank/DDBJ databases">
        <authorList>
            <person name="Varghese N."/>
        </authorList>
    </citation>
    <scope>NUCLEOTIDE SEQUENCE [LARGE SCALE GENOMIC DNA]</scope>
    <source>
        <strain evidence="3">DSM 17901</strain>
    </source>
</reference>
<dbReference type="OrthoDB" id="9796962at2"/>
<dbReference type="PANTHER" id="PTHR36302:SF1">
    <property type="entry name" value="COPPER CHAPERONE PCU(A)C"/>
    <property type="match status" value="1"/>
</dbReference>
<dbReference type="PANTHER" id="PTHR36302">
    <property type="entry name" value="BLR7088 PROTEIN"/>
    <property type="match status" value="1"/>
</dbReference>
<dbReference type="STRING" id="375574.GCA_001418035_01562"/>
<dbReference type="Gene3D" id="2.60.40.1890">
    <property type="entry name" value="PCu(A)C copper chaperone"/>
    <property type="match status" value="1"/>
</dbReference>
<dbReference type="AlphaFoldDB" id="A0A0K6GXN7"/>
<evidence type="ECO:0000313" key="3">
    <source>
        <dbReference type="Proteomes" id="UP000243535"/>
    </source>
</evidence>
<protein>
    <submittedName>
        <fullName evidence="2">Copper(I)-binding protein</fullName>
    </submittedName>
</protein>
<organism evidence="2 3">
    <name type="scientific">Gulbenkiania indica</name>
    <dbReference type="NCBI Taxonomy" id="375574"/>
    <lineage>
        <taxon>Bacteria</taxon>
        <taxon>Pseudomonadati</taxon>
        <taxon>Pseudomonadota</taxon>
        <taxon>Betaproteobacteria</taxon>
        <taxon>Neisseriales</taxon>
        <taxon>Chromobacteriaceae</taxon>
        <taxon>Gulbenkiania</taxon>
    </lineage>
</organism>
<dbReference type="EMBL" id="CYHA01000003">
    <property type="protein sequence ID" value="CUA83491.1"/>
    <property type="molecule type" value="Genomic_DNA"/>
</dbReference>
<keyword evidence="3" id="KW-1185">Reference proteome</keyword>
<proteinExistence type="predicted"/>
<name>A0A0K6GXN7_9NEIS</name>
<dbReference type="InterPro" id="IPR007410">
    <property type="entry name" value="LpqE-like"/>
</dbReference>
<feature type="signal peptide" evidence="1">
    <location>
        <begin position="1"/>
        <end position="19"/>
    </location>
</feature>
<keyword evidence="1" id="KW-0732">Signal</keyword>
<dbReference type="SUPFAM" id="SSF110087">
    <property type="entry name" value="DR1885-like metal-binding protein"/>
    <property type="match status" value="1"/>
</dbReference>
<feature type="chain" id="PRO_5005503561" evidence="1">
    <location>
        <begin position="20"/>
        <end position="153"/>
    </location>
</feature>
<dbReference type="Pfam" id="PF04314">
    <property type="entry name" value="PCuAC"/>
    <property type="match status" value="1"/>
</dbReference>
<evidence type="ECO:0000256" key="1">
    <source>
        <dbReference type="SAM" id="SignalP"/>
    </source>
</evidence>
<accession>A0A0K6GXN7</accession>